<evidence type="ECO:0000313" key="3">
    <source>
        <dbReference type="EMBL" id="PIZ42563.1"/>
    </source>
</evidence>
<name>A0A2M7TBN9_9ACTN</name>
<keyword evidence="1" id="KW-1133">Transmembrane helix</keyword>
<keyword evidence="1" id="KW-0472">Membrane</keyword>
<dbReference type="Pfam" id="PF09851">
    <property type="entry name" value="SHOCT"/>
    <property type="match status" value="1"/>
</dbReference>
<gene>
    <name evidence="3" type="ORF">COY37_00235</name>
</gene>
<sequence length="73" mass="8229">MWGWGSLFGIGGIFMMLGMILFWGLVIFGIVYAVRALGGTTGAVRYENRNTALETLKERYAKGEIDTEEYEEK</sequence>
<accession>A0A2M7TBN9</accession>
<dbReference type="AlphaFoldDB" id="A0A2M7TBN9"/>
<feature type="domain" description="SHOCT" evidence="2">
    <location>
        <begin position="51"/>
        <end position="73"/>
    </location>
</feature>
<keyword evidence="1" id="KW-0812">Transmembrane</keyword>
<feature type="non-terminal residue" evidence="3">
    <location>
        <position position="73"/>
    </location>
</feature>
<proteinExistence type="predicted"/>
<dbReference type="Proteomes" id="UP000230956">
    <property type="component" value="Unassembled WGS sequence"/>
</dbReference>
<evidence type="ECO:0000256" key="1">
    <source>
        <dbReference type="SAM" id="Phobius"/>
    </source>
</evidence>
<dbReference type="InterPro" id="IPR018649">
    <property type="entry name" value="SHOCT"/>
</dbReference>
<evidence type="ECO:0000259" key="2">
    <source>
        <dbReference type="Pfam" id="PF09851"/>
    </source>
</evidence>
<protein>
    <recommendedName>
        <fullName evidence="2">SHOCT domain-containing protein</fullName>
    </recommendedName>
</protein>
<comment type="caution">
    <text evidence="3">The sequence shown here is derived from an EMBL/GenBank/DDBJ whole genome shotgun (WGS) entry which is preliminary data.</text>
</comment>
<evidence type="ECO:0000313" key="4">
    <source>
        <dbReference type="Proteomes" id="UP000230956"/>
    </source>
</evidence>
<dbReference type="EMBL" id="PFNG01000007">
    <property type="protein sequence ID" value="PIZ42563.1"/>
    <property type="molecule type" value="Genomic_DNA"/>
</dbReference>
<feature type="transmembrane region" description="Helical" evidence="1">
    <location>
        <begin position="6"/>
        <end position="34"/>
    </location>
</feature>
<organism evidence="3 4">
    <name type="scientific">Candidatus Aquicultor secundus</name>
    <dbReference type="NCBI Taxonomy" id="1973895"/>
    <lineage>
        <taxon>Bacteria</taxon>
        <taxon>Bacillati</taxon>
        <taxon>Actinomycetota</taxon>
        <taxon>Candidatus Aquicultoria</taxon>
        <taxon>Candidatus Aquicultorales</taxon>
        <taxon>Candidatus Aquicultoraceae</taxon>
        <taxon>Candidatus Aquicultor</taxon>
    </lineage>
</organism>
<reference evidence="4" key="1">
    <citation type="submission" date="2017-09" db="EMBL/GenBank/DDBJ databases">
        <title>Depth-based differentiation of microbial function through sediment-hosted aquifers and enrichment of novel symbionts in the deep terrestrial subsurface.</title>
        <authorList>
            <person name="Probst A.J."/>
            <person name="Ladd B."/>
            <person name="Jarett J.K."/>
            <person name="Geller-Mcgrath D.E."/>
            <person name="Sieber C.M.K."/>
            <person name="Emerson J.B."/>
            <person name="Anantharaman K."/>
            <person name="Thomas B.C."/>
            <person name="Malmstrom R."/>
            <person name="Stieglmeier M."/>
            <person name="Klingl A."/>
            <person name="Woyke T."/>
            <person name="Ryan C.M."/>
            <person name="Banfield J.F."/>
        </authorList>
    </citation>
    <scope>NUCLEOTIDE SEQUENCE [LARGE SCALE GENOMIC DNA]</scope>
</reference>